<reference evidence="1" key="1">
    <citation type="submission" date="2023-06" db="EMBL/GenBank/DDBJ databases">
        <authorList>
            <person name="Kurt Z."/>
        </authorList>
    </citation>
    <scope>NUCLEOTIDE SEQUENCE</scope>
</reference>
<comment type="caution">
    <text evidence="1">The sequence shown here is derived from an EMBL/GenBank/DDBJ whole genome shotgun (WGS) entry which is preliminary data.</text>
</comment>
<evidence type="ECO:0000313" key="2">
    <source>
        <dbReference type="EMBL" id="CAL6106851.1"/>
    </source>
</evidence>
<evidence type="ECO:0000313" key="3">
    <source>
        <dbReference type="Proteomes" id="UP001642409"/>
    </source>
</evidence>
<dbReference type="Proteomes" id="UP001642409">
    <property type="component" value="Unassembled WGS sequence"/>
</dbReference>
<organism evidence="1">
    <name type="scientific">Hexamita inflata</name>
    <dbReference type="NCBI Taxonomy" id="28002"/>
    <lineage>
        <taxon>Eukaryota</taxon>
        <taxon>Metamonada</taxon>
        <taxon>Diplomonadida</taxon>
        <taxon>Hexamitidae</taxon>
        <taxon>Hexamitinae</taxon>
        <taxon>Hexamita</taxon>
    </lineage>
</organism>
<reference evidence="2 3" key="2">
    <citation type="submission" date="2024-07" db="EMBL/GenBank/DDBJ databases">
        <authorList>
            <person name="Akdeniz Z."/>
        </authorList>
    </citation>
    <scope>NUCLEOTIDE SEQUENCE [LARGE SCALE GENOMIC DNA]</scope>
</reference>
<accession>A0AA86TP96</accession>
<keyword evidence="3" id="KW-1185">Reference proteome</keyword>
<protein>
    <submittedName>
        <fullName evidence="1">Transglutaminase-like superfamily protein</fullName>
    </submittedName>
    <submittedName>
        <fullName evidence="2">Transglutaminase-like_superfamily protein</fullName>
    </submittedName>
</protein>
<evidence type="ECO:0000313" key="1">
    <source>
        <dbReference type="EMBL" id="CAI9924564.1"/>
    </source>
</evidence>
<proteinExistence type="predicted"/>
<dbReference type="AlphaFoldDB" id="A0AA86TP96"/>
<sequence length="732" mass="85367">MADYNQYLKVASATELNNFAKQMKQCHEKIDSLACYDKLVEAYRFVVLKKQNPIECATNAKYTAVGCMLYNSNLSSACADLLQLIINELDIEAEAVKAMYKNGQYTHFYVSVKYNNQLFILDPVQEVVLEGDCFFKFFMLNKQQITDMNNERYASIDLEQFGTEYVDYFTTKKLIAVDLPTLREMMMDITQQDVTSMLWQCPPSFSKDDIKGYFDNSKIFLRDAASELQAPFFYLPSSILIQHQIVWVSLQKNSKRNLLFVNEEHLTNEISQMLKSANSILELYVSFKNDKKLVSTGDAVKIVQQCIWSAKQAAGFDPSLDLQFSFDEYYMLCSFEPGTKIDSNVKFQIKDNFRYYQQFCQHPQVLQQILIALTSFQQHIKINPSLKLTADNFSAIQNIIQKDWPELWWFDTPLLELNEEKHVIGIPITSYSEAEIIQFNKQLDEYIANVKNIVVNPNQFYLQALLHNVKILRIDADDENVRKHQHTIIGLLKQVVHQSSIGKCFKWLCDNFGLHSIVVSGAAQGDLHSWNIMKIQDQFYHTDTILNLTHNNLFFNVDDRIILRDHIIQQQLQVPKCYSMSQNIFQQQKRRIFTHQTNIPKQQFKNILKNELIKMQQKGMETLHVNMFFDIETQNLLTQFPLHEAAIEVQIEERINFRIKNIIINNNYILQMTIETLKTKVCYDLPNLDNAEKGIRYLTKTDPSEMSEIIDELKCNGAIYEIKGKYIEFVLQ</sequence>
<name>A0AA86TP96_9EUKA</name>
<dbReference type="EMBL" id="CATOUU010000316">
    <property type="protein sequence ID" value="CAI9924564.1"/>
    <property type="molecule type" value="Genomic_DNA"/>
</dbReference>
<gene>
    <name evidence="1" type="ORF">HINF_LOCUS12209</name>
    <name evidence="2" type="ORF">HINF_LOCUS74014</name>
</gene>
<dbReference type="EMBL" id="CAXDID020000619">
    <property type="protein sequence ID" value="CAL6106851.1"/>
    <property type="molecule type" value="Genomic_DNA"/>
</dbReference>